<dbReference type="OMA" id="VAGQCEL"/>
<dbReference type="OrthoDB" id="10146923at2759"/>
<evidence type="ECO:0000313" key="2">
    <source>
        <dbReference type="Proteomes" id="UP000887568"/>
    </source>
</evidence>
<organism evidence="1 2">
    <name type="scientific">Patiria miniata</name>
    <name type="common">Bat star</name>
    <name type="synonym">Asterina miniata</name>
    <dbReference type="NCBI Taxonomy" id="46514"/>
    <lineage>
        <taxon>Eukaryota</taxon>
        <taxon>Metazoa</taxon>
        <taxon>Echinodermata</taxon>
        <taxon>Eleutherozoa</taxon>
        <taxon>Asterozoa</taxon>
        <taxon>Asteroidea</taxon>
        <taxon>Valvatacea</taxon>
        <taxon>Valvatida</taxon>
        <taxon>Asterinidae</taxon>
        <taxon>Patiria</taxon>
    </lineage>
</organism>
<accession>A0A913ZF06</accession>
<evidence type="ECO:0000313" key="1">
    <source>
        <dbReference type="EnsemblMetazoa" id="XP_038049646.1"/>
    </source>
</evidence>
<name>A0A913ZF06_PATMI</name>
<protein>
    <submittedName>
        <fullName evidence="1">Uncharacterized protein</fullName>
    </submittedName>
</protein>
<reference evidence="1" key="1">
    <citation type="submission" date="2022-11" db="UniProtKB">
        <authorList>
            <consortium name="EnsemblMetazoa"/>
        </authorList>
    </citation>
    <scope>IDENTIFICATION</scope>
</reference>
<dbReference type="AlphaFoldDB" id="A0A913ZF06"/>
<sequence length="228" mass="25719">MIEEQGVVIELNMESCILLPVISMYLLLLPGSAWSLCCPTCSLRSVDPLNAQQIEQIRSNQELIQQIKLNPLLLHNRYYQRSVVTLTKRQRGQILRNLPDLFLSEEDFRKSLMTRGRVTVEESPQGMYSRQKRQTTATRVCEPLAGVDALQLALNLDGQVVEIIQMPDQDLNQWILEESCDDLESSPPAPLACGLVDRVVPGVFVTLSEPFIFDHAYVVVQSCATVYV</sequence>
<keyword evidence="2" id="KW-1185">Reference proteome</keyword>
<dbReference type="Proteomes" id="UP000887568">
    <property type="component" value="Unplaced"/>
</dbReference>
<proteinExistence type="predicted"/>
<dbReference type="GeneID" id="119723160"/>
<dbReference type="RefSeq" id="XP_038049646.1">
    <property type="nucleotide sequence ID" value="XM_038193718.1"/>
</dbReference>
<dbReference type="EnsemblMetazoa" id="XM_038193718.1">
    <property type="protein sequence ID" value="XP_038049646.1"/>
    <property type="gene ID" value="LOC119723160"/>
</dbReference>